<evidence type="ECO:0000256" key="2">
    <source>
        <dbReference type="ARBA" id="ARBA00022692"/>
    </source>
</evidence>
<dbReference type="AlphaFoldDB" id="A0A7M7GJP0"/>
<dbReference type="GO" id="GO:0007186">
    <property type="term" value="P:G protein-coupled receptor signaling pathway"/>
    <property type="evidence" value="ECO:0000318"/>
    <property type="project" value="GO_Central"/>
</dbReference>
<dbReference type="Pfam" id="PF00001">
    <property type="entry name" value="7tm_1"/>
    <property type="match status" value="1"/>
</dbReference>
<evidence type="ECO:0000256" key="1">
    <source>
        <dbReference type="ARBA" id="ARBA00004141"/>
    </source>
</evidence>
<dbReference type="GO" id="GO:0005886">
    <property type="term" value="C:plasma membrane"/>
    <property type="evidence" value="ECO:0000318"/>
    <property type="project" value="GO_Central"/>
</dbReference>
<evidence type="ECO:0000256" key="6">
    <source>
        <dbReference type="ARBA" id="ARBA00023170"/>
    </source>
</evidence>
<dbReference type="CDD" id="cd00637">
    <property type="entry name" value="7tm_classA_rhodopsin-like"/>
    <property type="match status" value="1"/>
</dbReference>
<dbReference type="GO" id="GO:0004930">
    <property type="term" value="F:G protein-coupled receptor activity"/>
    <property type="evidence" value="ECO:0000318"/>
    <property type="project" value="GO_Central"/>
</dbReference>
<dbReference type="InParanoid" id="A0A7M7GJP0"/>
<feature type="transmembrane region" description="Helical" evidence="9">
    <location>
        <begin position="279"/>
        <end position="299"/>
    </location>
</feature>
<dbReference type="PROSITE" id="PS00237">
    <property type="entry name" value="G_PROTEIN_RECEP_F1_1"/>
    <property type="match status" value="1"/>
</dbReference>
<feature type="transmembrane region" description="Helical" evidence="9">
    <location>
        <begin position="166"/>
        <end position="184"/>
    </location>
</feature>
<accession>A0A7M7GJP0</accession>
<dbReference type="GeneID" id="100892477"/>
<dbReference type="PANTHER" id="PTHR24243">
    <property type="entry name" value="G-PROTEIN COUPLED RECEPTOR"/>
    <property type="match status" value="1"/>
</dbReference>
<evidence type="ECO:0000256" key="8">
    <source>
        <dbReference type="RuleBase" id="RU000688"/>
    </source>
</evidence>
<reference evidence="11" key="2">
    <citation type="submission" date="2021-01" db="UniProtKB">
        <authorList>
            <consortium name="EnsemblMetazoa"/>
        </authorList>
    </citation>
    <scope>IDENTIFICATION</scope>
</reference>
<feature type="transmembrane region" description="Helical" evidence="9">
    <location>
        <begin position="319"/>
        <end position="342"/>
    </location>
</feature>
<feature type="transmembrane region" description="Helical" evidence="9">
    <location>
        <begin position="82"/>
        <end position="103"/>
    </location>
</feature>
<keyword evidence="3 9" id="KW-1133">Transmembrane helix</keyword>
<dbReference type="Proteomes" id="UP000007110">
    <property type="component" value="Unassembled WGS sequence"/>
</dbReference>
<feature type="transmembrane region" description="Helical" evidence="9">
    <location>
        <begin position="123"/>
        <end position="145"/>
    </location>
</feature>
<dbReference type="InterPro" id="IPR017452">
    <property type="entry name" value="GPCR_Rhodpsn_7TM"/>
</dbReference>
<dbReference type="InterPro" id="IPR000276">
    <property type="entry name" value="GPCR_Rhodpsn"/>
</dbReference>
<keyword evidence="5 9" id="KW-0472">Membrane</keyword>
<dbReference type="SUPFAM" id="SSF81321">
    <property type="entry name" value="Family A G protein-coupled receptor-like"/>
    <property type="match status" value="1"/>
</dbReference>
<comment type="subcellular location">
    <subcellularLocation>
        <location evidence="1">Membrane</location>
        <topology evidence="1">Multi-pass membrane protein</topology>
    </subcellularLocation>
</comment>
<evidence type="ECO:0000256" key="7">
    <source>
        <dbReference type="ARBA" id="ARBA00023224"/>
    </source>
</evidence>
<dbReference type="PANTHER" id="PTHR24243:SF208">
    <property type="entry name" value="PYROKININ-1 RECEPTOR"/>
    <property type="match status" value="1"/>
</dbReference>
<dbReference type="PROSITE" id="PS50262">
    <property type="entry name" value="G_PROTEIN_RECEP_F1_2"/>
    <property type="match status" value="1"/>
</dbReference>
<feature type="transmembrane region" description="Helical" evidence="9">
    <location>
        <begin position="45"/>
        <end position="70"/>
    </location>
</feature>
<dbReference type="FunCoup" id="A0A7M7GJP0">
    <property type="interactions" value="641"/>
</dbReference>
<dbReference type="OrthoDB" id="5962705at2759"/>
<protein>
    <recommendedName>
        <fullName evidence="10">G-protein coupled receptors family 1 profile domain-containing protein</fullName>
    </recommendedName>
</protein>
<dbReference type="KEGG" id="spu:100892477"/>
<dbReference type="RefSeq" id="XP_003723955.2">
    <property type="nucleotide sequence ID" value="XM_003723907.3"/>
</dbReference>
<evidence type="ECO:0000313" key="12">
    <source>
        <dbReference type="Proteomes" id="UP000007110"/>
    </source>
</evidence>
<keyword evidence="6 8" id="KW-0675">Receptor</keyword>
<keyword evidence="7 8" id="KW-0807">Transducer</keyword>
<sequence length="388" mass="43293">MSFPPIELSLATDNLSNGEVQCTEVLNITNEDDAESYGYSRGETFYVTAFLPLVLTLGVLDNSAFIYVVFRVPRMQTSINCYLLNLAVADIVFLLAGIGEKIWRFRGSPIHGDDNPLGQGGCVWVYLVMDTAYFASLCFVSLVSIDRYCAVCRPRQRYVQCKPKTTMLTVGSWLTSMCLSSALIPSNTNLTQVCLVYSDSGFFMDWPTRWGICTPTQPWMKAYANGMQTIPFFSTLFVNVTMFVLIVRGLNQSIERLQSHSEGEAEVDTHMRDRIARMLVINGVAFFVCLAPFEIISFSDMVSSVRGEAYQLSSDAQAGLLYFSRSLAYINCVINPIIYTVMSHRYRLAFKQAFHLGVAAGPVCTSTATKFVGSTTNEYLRVSLDTRV</sequence>
<evidence type="ECO:0000256" key="9">
    <source>
        <dbReference type="SAM" id="Phobius"/>
    </source>
</evidence>
<keyword evidence="2 8" id="KW-0812">Transmembrane</keyword>
<dbReference type="OMA" id="EEYCILW"/>
<comment type="similarity">
    <text evidence="8">Belongs to the G-protein coupled receptor 1 family.</text>
</comment>
<keyword evidence="4 8" id="KW-0297">G-protein coupled receptor</keyword>
<proteinExistence type="inferred from homology"/>
<name>A0A7M7GJP0_STRPU</name>
<dbReference type="Gene3D" id="1.20.1070.10">
    <property type="entry name" value="Rhodopsin 7-helix transmembrane proteins"/>
    <property type="match status" value="1"/>
</dbReference>
<feature type="domain" description="G-protein coupled receptors family 1 profile" evidence="10">
    <location>
        <begin position="61"/>
        <end position="339"/>
    </location>
</feature>
<evidence type="ECO:0000259" key="10">
    <source>
        <dbReference type="PROSITE" id="PS50262"/>
    </source>
</evidence>
<evidence type="ECO:0000256" key="3">
    <source>
        <dbReference type="ARBA" id="ARBA00022989"/>
    </source>
</evidence>
<feature type="transmembrane region" description="Helical" evidence="9">
    <location>
        <begin position="230"/>
        <end position="250"/>
    </location>
</feature>
<evidence type="ECO:0000313" key="11">
    <source>
        <dbReference type="EnsemblMetazoa" id="XP_003723955"/>
    </source>
</evidence>
<dbReference type="PRINTS" id="PR00237">
    <property type="entry name" value="GPCRRHODOPSN"/>
</dbReference>
<reference evidence="12" key="1">
    <citation type="submission" date="2015-02" db="EMBL/GenBank/DDBJ databases">
        <title>Genome sequencing for Strongylocentrotus purpuratus.</title>
        <authorList>
            <person name="Murali S."/>
            <person name="Liu Y."/>
            <person name="Vee V."/>
            <person name="English A."/>
            <person name="Wang M."/>
            <person name="Skinner E."/>
            <person name="Han Y."/>
            <person name="Muzny D.M."/>
            <person name="Worley K.C."/>
            <person name="Gibbs R.A."/>
        </authorList>
    </citation>
    <scope>NUCLEOTIDE SEQUENCE</scope>
</reference>
<evidence type="ECO:0000256" key="4">
    <source>
        <dbReference type="ARBA" id="ARBA00023040"/>
    </source>
</evidence>
<keyword evidence="12" id="KW-1185">Reference proteome</keyword>
<evidence type="ECO:0000256" key="5">
    <source>
        <dbReference type="ARBA" id="ARBA00023136"/>
    </source>
</evidence>
<dbReference type="EnsemblMetazoa" id="XM_003723907">
    <property type="protein sequence ID" value="XP_003723955"/>
    <property type="gene ID" value="LOC100892477"/>
</dbReference>
<organism evidence="11 12">
    <name type="scientific">Strongylocentrotus purpuratus</name>
    <name type="common">Purple sea urchin</name>
    <dbReference type="NCBI Taxonomy" id="7668"/>
    <lineage>
        <taxon>Eukaryota</taxon>
        <taxon>Metazoa</taxon>
        <taxon>Echinodermata</taxon>
        <taxon>Eleutherozoa</taxon>
        <taxon>Echinozoa</taxon>
        <taxon>Echinoidea</taxon>
        <taxon>Euechinoidea</taxon>
        <taxon>Echinacea</taxon>
        <taxon>Camarodonta</taxon>
        <taxon>Echinidea</taxon>
        <taxon>Strongylocentrotidae</taxon>
        <taxon>Strongylocentrotus</taxon>
    </lineage>
</organism>